<feature type="compositionally biased region" description="Pro residues" evidence="1">
    <location>
        <begin position="149"/>
        <end position="161"/>
    </location>
</feature>
<comment type="caution">
    <text evidence="2">The sequence shown here is derived from an EMBL/GenBank/DDBJ whole genome shotgun (WGS) entry which is preliminary data.</text>
</comment>
<feature type="region of interest" description="Disordered" evidence="1">
    <location>
        <begin position="116"/>
        <end position="162"/>
    </location>
</feature>
<name>A0A8H6M0H7_9AGAR</name>
<evidence type="ECO:0000313" key="2">
    <source>
        <dbReference type="EMBL" id="KAF6749825.1"/>
    </source>
</evidence>
<gene>
    <name evidence="2" type="ORF">DFP72DRAFT_1141453</name>
</gene>
<sequence>MIDDGASIMRLDDEDEGASAVRILKNVLERLARPDSQALLNTMFLSEARAAEELRSQLARMIEVRKEMFGVESKAAEGDEGALARLEAEKVDPQRLRETQGFEDAAREIAPEVVLVPPAQPNPPASNAALHLREEEEESSDEEDGGQLPVPPPAAPLPNPIPARATSTLVKLSKIFKEINLDAPILLNMISDEELYKEDDRSACSPTDADEDDANAWDGW</sequence>
<dbReference type="Proteomes" id="UP000521943">
    <property type="component" value="Unassembled WGS sequence"/>
</dbReference>
<accession>A0A8H6M0H7</accession>
<evidence type="ECO:0000256" key="1">
    <source>
        <dbReference type="SAM" id="MobiDB-lite"/>
    </source>
</evidence>
<evidence type="ECO:0000313" key="3">
    <source>
        <dbReference type="Proteomes" id="UP000521943"/>
    </source>
</evidence>
<keyword evidence="3" id="KW-1185">Reference proteome</keyword>
<proteinExistence type="predicted"/>
<organism evidence="2 3">
    <name type="scientific">Ephemerocybe angulata</name>
    <dbReference type="NCBI Taxonomy" id="980116"/>
    <lineage>
        <taxon>Eukaryota</taxon>
        <taxon>Fungi</taxon>
        <taxon>Dikarya</taxon>
        <taxon>Basidiomycota</taxon>
        <taxon>Agaricomycotina</taxon>
        <taxon>Agaricomycetes</taxon>
        <taxon>Agaricomycetidae</taxon>
        <taxon>Agaricales</taxon>
        <taxon>Agaricineae</taxon>
        <taxon>Psathyrellaceae</taxon>
        <taxon>Ephemerocybe</taxon>
    </lineage>
</organism>
<feature type="compositionally biased region" description="Acidic residues" evidence="1">
    <location>
        <begin position="208"/>
        <end position="220"/>
    </location>
</feature>
<reference evidence="2 3" key="1">
    <citation type="submission" date="2020-07" db="EMBL/GenBank/DDBJ databases">
        <title>Comparative genomics of pyrophilous fungi reveals a link between fire events and developmental genes.</title>
        <authorList>
            <consortium name="DOE Joint Genome Institute"/>
            <person name="Steindorff A.S."/>
            <person name="Carver A."/>
            <person name="Calhoun S."/>
            <person name="Stillman K."/>
            <person name="Liu H."/>
            <person name="Lipzen A."/>
            <person name="Pangilinan J."/>
            <person name="Labutti K."/>
            <person name="Bruns T.D."/>
            <person name="Grigoriev I.V."/>
        </authorList>
    </citation>
    <scope>NUCLEOTIDE SEQUENCE [LARGE SCALE GENOMIC DNA]</scope>
    <source>
        <strain evidence="2 3">CBS 144469</strain>
    </source>
</reference>
<feature type="compositionally biased region" description="Acidic residues" evidence="1">
    <location>
        <begin position="135"/>
        <end position="145"/>
    </location>
</feature>
<dbReference type="AlphaFoldDB" id="A0A8H6M0H7"/>
<dbReference type="EMBL" id="JACGCI010000060">
    <property type="protein sequence ID" value="KAF6749825.1"/>
    <property type="molecule type" value="Genomic_DNA"/>
</dbReference>
<protein>
    <submittedName>
        <fullName evidence="2">Uncharacterized protein</fullName>
    </submittedName>
</protein>
<feature type="region of interest" description="Disordered" evidence="1">
    <location>
        <begin position="198"/>
        <end position="220"/>
    </location>
</feature>